<dbReference type="PANTHER" id="PTHR45618">
    <property type="entry name" value="MITOCHONDRIAL DICARBOXYLATE CARRIER-RELATED"/>
    <property type="match status" value="1"/>
</dbReference>
<keyword evidence="13" id="KW-1185">Reference proteome</keyword>
<sequence>MSAAPSASSSRPRSGSASKPKPPKYPFYLGGVAACFASFATHPLDCIKNRMQTSRTKQGMWGALTDTARNEGMGGLYAGLTASLLRQMTYSVVRFGAYDSLKAQIRTEDDGPPSKPLPAWKLAACASVAGAAGGIAGNPADIILVRMTSDMNRAPEKRFNYRHALHGVYRMVSDEGFSALFRGITPNVARAVLMNASQLATYDFFKHSLLHTGFYEEGTWLHFSASFLAGTVATTVCSPADVIKARVMSGNGASGGTIAKLQKAVRTEGIGFLFRGWTPAWVRLSPNTILIFITLEKLRLLIDVAREKQGLPSARNPHPVADVADTEKRS</sequence>
<dbReference type="GO" id="GO:0055085">
    <property type="term" value="P:transmembrane transport"/>
    <property type="evidence" value="ECO:0007669"/>
    <property type="project" value="InterPro"/>
</dbReference>
<keyword evidence="3 10" id="KW-0813">Transport</keyword>
<dbReference type="RefSeq" id="XP_025596326.1">
    <property type="nucleotide sequence ID" value="XM_025741029.1"/>
</dbReference>
<dbReference type="GeneID" id="37268573"/>
<dbReference type="STRING" id="58919.A0A316Z2N1"/>
<keyword evidence="7" id="KW-0496">Mitochondrion</keyword>
<evidence type="ECO:0000256" key="4">
    <source>
        <dbReference type="ARBA" id="ARBA00022692"/>
    </source>
</evidence>
<evidence type="ECO:0000256" key="9">
    <source>
        <dbReference type="PROSITE-ProRule" id="PRU00282"/>
    </source>
</evidence>
<evidence type="ECO:0000256" key="8">
    <source>
        <dbReference type="ARBA" id="ARBA00023136"/>
    </source>
</evidence>
<feature type="repeat" description="Solcar" evidence="9">
    <location>
        <begin position="25"/>
        <end position="104"/>
    </location>
</feature>
<dbReference type="InterPro" id="IPR050391">
    <property type="entry name" value="Mito_Metabolite_Transporter"/>
</dbReference>
<keyword evidence="4 9" id="KW-0812">Transmembrane</keyword>
<dbReference type="GO" id="GO:0031966">
    <property type="term" value="C:mitochondrial membrane"/>
    <property type="evidence" value="ECO:0007669"/>
    <property type="project" value="UniProtKB-SubCell"/>
</dbReference>
<evidence type="ECO:0000313" key="12">
    <source>
        <dbReference type="EMBL" id="PWN96047.1"/>
    </source>
</evidence>
<evidence type="ECO:0000256" key="2">
    <source>
        <dbReference type="ARBA" id="ARBA00006375"/>
    </source>
</evidence>
<evidence type="ECO:0000256" key="7">
    <source>
        <dbReference type="ARBA" id="ARBA00023128"/>
    </source>
</evidence>
<feature type="region of interest" description="Disordered" evidence="11">
    <location>
        <begin position="311"/>
        <end position="330"/>
    </location>
</feature>
<evidence type="ECO:0000256" key="10">
    <source>
        <dbReference type="RuleBase" id="RU000488"/>
    </source>
</evidence>
<accession>A0A316Z2N1</accession>
<evidence type="ECO:0000256" key="3">
    <source>
        <dbReference type="ARBA" id="ARBA00022448"/>
    </source>
</evidence>
<protein>
    <submittedName>
        <fullName evidence="12">Putative DIC1-mitochondrial dicarboxylate carrier protein</fullName>
    </submittedName>
</protein>
<name>A0A316Z2N1_9BASI</name>
<proteinExistence type="inferred from homology"/>
<evidence type="ECO:0000256" key="11">
    <source>
        <dbReference type="SAM" id="MobiDB-lite"/>
    </source>
</evidence>
<gene>
    <name evidence="12" type="ORF">FA09DRAFT_321687</name>
</gene>
<keyword evidence="6" id="KW-1133">Transmembrane helix</keyword>
<feature type="region of interest" description="Disordered" evidence="11">
    <location>
        <begin position="1"/>
        <end position="21"/>
    </location>
</feature>
<dbReference type="InterPro" id="IPR018108">
    <property type="entry name" value="MCP_transmembrane"/>
</dbReference>
<dbReference type="Proteomes" id="UP000245946">
    <property type="component" value="Unassembled WGS sequence"/>
</dbReference>
<evidence type="ECO:0000256" key="5">
    <source>
        <dbReference type="ARBA" id="ARBA00022737"/>
    </source>
</evidence>
<evidence type="ECO:0000313" key="13">
    <source>
        <dbReference type="Proteomes" id="UP000245946"/>
    </source>
</evidence>
<comment type="similarity">
    <text evidence="2 10">Belongs to the mitochondrial carrier (TC 2.A.29) family.</text>
</comment>
<comment type="subcellular location">
    <subcellularLocation>
        <location evidence="1">Mitochondrion membrane</location>
        <topology evidence="1">Multi-pass membrane protein</topology>
    </subcellularLocation>
</comment>
<dbReference type="PRINTS" id="PR00926">
    <property type="entry name" value="MITOCARRIER"/>
</dbReference>
<keyword evidence="8 9" id="KW-0472">Membrane</keyword>
<dbReference type="Gene3D" id="1.50.40.10">
    <property type="entry name" value="Mitochondrial carrier domain"/>
    <property type="match status" value="1"/>
</dbReference>
<dbReference type="AlphaFoldDB" id="A0A316Z2N1"/>
<dbReference type="SUPFAM" id="SSF103506">
    <property type="entry name" value="Mitochondrial carrier"/>
    <property type="match status" value="1"/>
</dbReference>
<reference evidence="12 13" key="1">
    <citation type="journal article" date="2018" name="Mol. Biol. Evol.">
        <title>Broad Genomic Sampling Reveals a Smut Pathogenic Ancestry of the Fungal Clade Ustilaginomycotina.</title>
        <authorList>
            <person name="Kijpornyongpan T."/>
            <person name="Mondo S.J."/>
            <person name="Barry K."/>
            <person name="Sandor L."/>
            <person name="Lee J."/>
            <person name="Lipzen A."/>
            <person name="Pangilinan J."/>
            <person name="LaButti K."/>
            <person name="Hainaut M."/>
            <person name="Henrissat B."/>
            <person name="Grigoriev I.V."/>
            <person name="Spatafora J.W."/>
            <person name="Aime M.C."/>
        </authorList>
    </citation>
    <scope>NUCLEOTIDE SEQUENCE [LARGE SCALE GENOMIC DNA]</scope>
    <source>
        <strain evidence="12 13">MCA 4186</strain>
    </source>
</reference>
<keyword evidence="5" id="KW-0677">Repeat</keyword>
<organism evidence="12 13">
    <name type="scientific">Tilletiopsis washingtonensis</name>
    <dbReference type="NCBI Taxonomy" id="58919"/>
    <lineage>
        <taxon>Eukaryota</taxon>
        <taxon>Fungi</taxon>
        <taxon>Dikarya</taxon>
        <taxon>Basidiomycota</taxon>
        <taxon>Ustilaginomycotina</taxon>
        <taxon>Exobasidiomycetes</taxon>
        <taxon>Entylomatales</taxon>
        <taxon>Entylomatales incertae sedis</taxon>
        <taxon>Tilletiopsis</taxon>
    </lineage>
</organism>
<evidence type="ECO:0000256" key="6">
    <source>
        <dbReference type="ARBA" id="ARBA00022989"/>
    </source>
</evidence>
<dbReference type="EMBL" id="KZ819301">
    <property type="protein sequence ID" value="PWN96047.1"/>
    <property type="molecule type" value="Genomic_DNA"/>
</dbReference>
<dbReference type="InterPro" id="IPR023395">
    <property type="entry name" value="MCP_dom_sf"/>
</dbReference>
<feature type="repeat" description="Solcar" evidence="9">
    <location>
        <begin position="121"/>
        <end position="208"/>
    </location>
</feature>
<dbReference type="Pfam" id="PF00153">
    <property type="entry name" value="Mito_carr"/>
    <property type="match status" value="3"/>
</dbReference>
<evidence type="ECO:0000256" key="1">
    <source>
        <dbReference type="ARBA" id="ARBA00004225"/>
    </source>
</evidence>
<feature type="compositionally biased region" description="Low complexity" evidence="11">
    <location>
        <begin position="1"/>
        <end position="19"/>
    </location>
</feature>
<dbReference type="InterPro" id="IPR002067">
    <property type="entry name" value="MCP"/>
</dbReference>
<feature type="repeat" description="Solcar" evidence="9">
    <location>
        <begin position="217"/>
        <end position="301"/>
    </location>
</feature>
<dbReference type="PROSITE" id="PS50920">
    <property type="entry name" value="SOLCAR"/>
    <property type="match status" value="3"/>
</dbReference>
<dbReference type="OrthoDB" id="448427at2759"/>